<sequence length="112" mass="11602">MSLTAGPSRTVAVVKHSSTGKPARYSTFSSGNNGLTWEHRTDLDPAHARPGTGAPPAGRQFAARPVDHTALEQEGLTVSAIGIAGEKLMIAGKTGPADRRESFGISIEVPAP</sequence>
<keyword evidence="3" id="KW-1185">Reference proteome</keyword>
<proteinExistence type="predicted"/>
<dbReference type="Proteomes" id="UP000464186">
    <property type="component" value="Chromosome"/>
</dbReference>
<dbReference type="KEGG" id="psey:GU243_05320"/>
<protein>
    <submittedName>
        <fullName evidence="2">Uncharacterized protein</fullName>
    </submittedName>
</protein>
<dbReference type="EMBL" id="CP047898">
    <property type="protein sequence ID" value="QHK19267.1"/>
    <property type="molecule type" value="Genomic_DNA"/>
</dbReference>
<dbReference type="AlphaFoldDB" id="A0A6P1NKE2"/>
<feature type="region of interest" description="Disordered" evidence="1">
    <location>
        <begin position="1"/>
        <end position="60"/>
    </location>
</feature>
<feature type="compositionally biased region" description="Basic and acidic residues" evidence="1">
    <location>
        <begin position="37"/>
        <end position="47"/>
    </location>
</feature>
<evidence type="ECO:0000256" key="1">
    <source>
        <dbReference type="SAM" id="MobiDB-lite"/>
    </source>
</evidence>
<reference evidence="2 3" key="1">
    <citation type="submission" date="2020-01" db="EMBL/GenBank/DDBJ databases">
        <title>Pseudarthrobacter psychrotolerans sp. nov., isolated from antarctic soil.</title>
        <authorList>
            <person name="Shin Y."/>
            <person name="Park W."/>
        </authorList>
    </citation>
    <scope>NUCLEOTIDE SEQUENCE [LARGE SCALE GENOMIC DNA]</scope>
    <source>
        <strain evidence="2 3">YJ56</strain>
    </source>
</reference>
<gene>
    <name evidence="2" type="ORF">GU243_05320</name>
</gene>
<evidence type="ECO:0000313" key="3">
    <source>
        <dbReference type="Proteomes" id="UP000464186"/>
    </source>
</evidence>
<feature type="compositionally biased region" description="Polar residues" evidence="1">
    <location>
        <begin position="16"/>
        <end position="35"/>
    </location>
</feature>
<evidence type="ECO:0000313" key="2">
    <source>
        <dbReference type="EMBL" id="QHK19267.1"/>
    </source>
</evidence>
<organism evidence="2 3">
    <name type="scientific">Pseudarthrobacter psychrotolerans</name>
    <dbReference type="NCBI Taxonomy" id="2697569"/>
    <lineage>
        <taxon>Bacteria</taxon>
        <taxon>Bacillati</taxon>
        <taxon>Actinomycetota</taxon>
        <taxon>Actinomycetes</taxon>
        <taxon>Micrococcales</taxon>
        <taxon>Micrococcaceae</taxon>
        <taxon>Pseudarthrobacter</taxon>
    </lineage>
</organism>
<name>A0A6P1NKE2_9MICC</name>
<accession>A0A6P1NKE2</accession>